<dbReference type="AlphaFoldDB" id="A0A5B7DVJ1"/>
<evidence type="ECO:0000313" key="2">
    <source>
        <dbReference type="Proteomes" id="UP000324222"/>
    </source>
</evidence>
<organism evidence="1 2">
    <name type="scientific">Portunus trituberculatus</name>
    <name type="common">Swimming crab</name>
    <name type="synonym">Neptunus trituberculatus</name>
    <dbReference type="NCBI Taxonomy" id="210409"/>
    <lineage>
        <taxon>Eukaryota</taxon>
        <taxon>Metazoa</taxon>
        <taxon>Ecdysozoa</taxon>
        <taxon>Arthropoda</taxon>
        <taxon>Crustacea</taxon>
        <taxon>Multicrustacea</taxon>
        <taxon>Malacostraca</taxon>
        <taxon>Eumalacostraca</taxon>
        <taxon>Eucarida</taxon>
        <taxon>Decapoda</taxon>
        <taxon>Pleocyemata</taxon>
        <taxon>Brachyura</taxon>
        <taxon>Eubrachyura</taxon>
        <taxon>Portunoidea</taxon>
        <taxon>Portunidae</taxon>
        <taxon>Portuninae</taxon>
        <taxon>Portunus</taxon>
    </lineage>
</organism>
<keyword evidence="2" id="KW-1185">Reference proteome</keyword>
<dbReference type="Proteomes" id="UP000324222">
    <property type="component" value="Unassembled WGS sequence"/>
</dbReference>
<proteinExistence type="predicted"/>
<name>A0A5B7DVJ1_PORTR</name>
<evidence type="ECO:0000313" key="1">
    <source>
        <dbReference type="EMBL" id="MPC25003.1"/>
    </source>
</evidence>
<dbReference type="EMBL" id="VSRR010001402">
    <property type="protein sequence ID" value="MPC25003.1"/>
    <property type="molecule type" value="Genomic_DNA"/>
</dbReference>
<accession>A0A5B7DVJ1</accession>
<gene>
    <name evidence="1" type="ORF">E2C01_018100</name>
</gene>
<protein>
    <submittedName>
        <fullName evidence="1">Uncharacterized protein</fullName>
    </submittedName>
</protein>
<reference evidence="1 2" key="1">
    <citation type="submission" date="2019-05" db="EMBL/GenBank/DDBJ databases">
        <title>Another draft genome of Portunus trituberculatus and its Hox gene families provides insights of decapod evolution.</title>
        <authorList>
            <person name="Jeong J.-H."/>
            <person name="Song I."/>
            <person name="Kim S."/>
            <person name="Choi T."/>
            <person name="Kim D."/>
            <person name="Ryu S."/>
            <person name="Kim W."/>
        </authorList>
    </citation>
    <scope>NUCLEOTIDE SEQUENCE [LARGE SCALE GENOMIC DNA]</scope>
    <source>
        <tissue evidence="1">Muscle</tissue>
    </source>
</reference>
<comment type="caution">
    <text evidence="1">The sequence shown here is derived from an EMBL/GenBank/DDBJ whole genome shotgun (WGS) entry which is preliminary data.</text>
</comment>
<sequence>MVTPTQVMNVNTWAREDMVGRSCVAWATPVPQWPLKHQTAIHRPSYNTAITLSHWGLVLKTPGPITWLHLQMYGMVGGVFRVSFGTVRVEHKLHGPTCDRCLTGSRQGLHRGILPTAAAACESVACRAPPPGSLVRSGAPESLEADPPPSGWLAPAKPAHQTRFCKF</sequence>